<dbReference type="InterPro" id="IPR051790">
    <property type="entry name" value="Cytochrome_c-biogenesis_DsbD"/>
</dbReference>
<evidence type="ECO:0000256" key="6">
    <source>
        <dbReference type="SAM" id="Phobius"/>
    </source>
</evidence>
<evidence type="ECO:0000256" key="2">
    <source>
        <dbReference type="ARBA" id="ARBA00006143"/>
    </source>
</evidence>
<evidence type="ECO:0000256" key="4">
    <source>
        <dbReference type="ARBA" id="ARBA00022989"/>
    </source>
</evidence>
<evidence type="ECO:0000256" key="5">
    <source>
        <dbReference type="ARBA" id="ARBA00023136"/>
    </source>
</evidence>
<dbReference type="OrthoDB" id="9803065at2"/>
<comment type="caution">
    <text evidence="8">The sequence shown here is derived from an EMBL/GenBank/DDBJ whole genome shotgun (WGS) entry which is preliminary data.</text>
</comment>
<dbReference type="Proteomes" id="UP000243650">
    <property type="component" value="Unassembled WGS sequence"/>
</dbReference>
<evidence type="ECO:0000256" key="3">
    <source>
        <dbReference type="ARBA" id="ARBA00022692"/>
    </source>
</evidence>
<dbReference type="EMBL" id="PVNS01000001">
    <property type="protein sequence ID" value="PRO67187.1"/>
    <property type="molecule type" value="Genomic_DNA"/>
</dbReference>
<dbReference type="AlphaFoldDB" id="A0A2P6MLM4"/>
<dbReference type="Pfam" id="PF02683">
    <property type="entry name" value="DsbD_TM"/>
    <property type="match status" value="1"/>
</dbReference>
<dbReference type="GO" id="GO:0017004">
    <property type="term" value="P:cytochrome complex assembly"/>
    <property type="evidence" value="ECO:0007669"/>
    <property type="project" value="InterPro"/>
</dbReference>
<accession>A0A2P6MLM4</accession>
<keyword evidence="9" id="KW-1185">Reference proteome</keyword>
<name>A0A2P6MLM4_ALKUR</name>
<dbReference type="PANTHER" id="PTHR31272:SF4">
    <property type="entry name" value="CYTOCHROME C-TYPE BIOGENESIS PROTEIN HI_1454-RELATED"/>
    <property type="match status" value="1"/>
</dbReference>
<keyword evidence="5 6" id="KW-0472">Membrane</keyword>
<dbReference type="RefSeq" id="WP_105957571.1">
    <property type="nucleotide sequence ID" value="NZ_PVNS01000001.1"/>
</dbReference>
<evidence type="ECO:0000256" key="1">
    <source>
        <dbReference type="ARBA" id="ARBA00004141"/>
    </source>
</evidence>
<dbReference type="PANTHER" id="PTHR31272">
    <property type="entry name" value="CYTOCHROME C-TYPE BIOGENESIS PROTEIN HI_1454-RELATED"/>
    <property type="match status" value="1"/>
</dbReference>
<feature type="transmembrane region" description="Helical" evidence="6">
    <location>
        <begin position="172"/>
        <end position="194"/>
    </location>
</feature>
<dbReference type="GO" id="GO:0016020">
    <property type="term" value="C:membrane"/>
    <property type="evidence" value="ECO:0007669"/>
    <property type="project" value="UniProtKB-SubCell"/>
</dbReference>
<comment type="subcellular location">
    <subcellularLocation>
        <location evidence="1">Membrane</location>
        <topology evidence="1">Multi-pass membrane protein</topology>
    </subcellularLocation>
</comment>
<comment type="similarity">
    <text evidence="2">Belongs to the DsbD family.</text>
</comment>
<feature type="transmembrane region" description="Helical" evidence="6">
    <location>
        <begin position="206"/>
        <end position="225"/>
    </location>
</feature>
<organism evidence="8 9">
    <name type="scientific">Alkalicoccus urumqiensis</name>
    <name type="common">Bacillus urumqiensis</name>
    <dbReference type="NCBI Taxonomy" id="1548213"/>
    <lineage>
        <taxon>Bacteria</taxon>
        <taxon>Bacillati</taxon>
        <taxon>Bacillota</taxon>
        <taxon>Bacilli</taxon>
        <taxon>Bacillales</taxon>
        <taxon>Bacillaceae</taxon>
        <taxon>Alkalicoccus</taxon>
    </lineage>
</organism>
<feature type="transmembrane region" description="Helical" evidence="6">
    <location>
        <begin position="12"/>
        <end position="35"/>
    </location>
</feature>
<keyword evidence="4 6" id="KW-1133">Transmembrane helix</keyword>
<evidence type="ECO:0000259" key="7">
    <source>
        <dbReference type="Pfam" id="PF02683"/>
    </source>
</evidence>
<keyword evidence="3 6" id="KW-0812">Transmembrane</keyword>
<feature type="transmembrane region" description="Helical" evidence="6">
    <location>
        <begin position="96"/>
        <end position="116"/>
    </location>
</feature>
<protein>
    <submittedName>
        <fullName evidence="8">Cytochrome C biogenesis protein CcdA</fullName>
    </submittedName>
</protein>
<gene>
    <name evidence="8" type="ORF">C6I21_01100</name>
</gene>
<evidence type="ECO:0000313" key="9">
    <source>
        <dbReference type="Proteomes" id="UP000243650"/>
    </source>
</evidence>
<dbReference type="InterPro" id="IPR003834">
    <property type="entry name" value="Cyt_c_assmbl_TM_dom"/>
</dbReference>
<evidence type="ECO:0000313" key="8">
    <source>
        <dbReference type="EMBL" id="PRO67187.1"/>
    </source>
</evidence>
<feature type="domain" description="Cytochrome C biogenesis protein transmembrane" evidence="7">
    <location>
        <begin position="7"/>
        <end position="208"/>
    </location>
</feature>
<reference evidence="8 9" key="1">
    <citation type="submission" date="2018-03" db="EMBL/GenBank/DDBJ databases">
        <title>Bacillus urumqiensis sp. nov., a moderately haloalkaliphilic bacterium isolated from a salt lake.</title>
        <authorList>
            <person name="Zhao B."/>
            <person name="Liao Z."/>
        </authorList>
    </citation>
    <scope>NUCLEOTIDE SEQUENCE [LARGE SCALE GENOMIC DNA]</scope>
    <source>
        <strain evidence="8 9">BZ-SZ-XJ18</strain>
    </source>
</reference>
<proteinExistence type="inferred from homology"/>
<feature type="transmembrane region" description="Helical" evidence="6">
    <location>
        <begin position="56"/>
        <end position="76"/>
    </location>
</feature>
<feature type="transmembrane region" description="Helical" evidence="6">
    <location>
        <begin position="136"/>
        <end position="166"/>
    </location>
</feature>
<sequence>MEELSQLTLWAAFAAGVISFISPCTLPLFPAYLSYITGISVKELENSRTTQVRKKLMFHTFFFLLGVSTIFMALGAGATFMGGGLQQLIVGSSGDLIQRLAGIFIIFMGLFVAGVFQMKSLMQNKRFTITKKPAGVVGTTFVGMGFAAGWTPCIGPIFASILVLSASDPQQGFWYTLLYIIGFALPFFLLTFFIGSTRWIVRYSGVIMKAGGGVMILMGVLLFTGQMTDISAFILRLIEGTWFENLG</sequence>